<dbReference type="SUPFAM" id="SSF143602">
    <property type="entry name" value="STIV B116-like"/>
    <property type="match status" value="1"/>
</dbReference>
<dbReference type="eggNOG" id="ENOG5032Z9E">
    <property type="taxonomic scope" value="Bacteria"/>
</dbReference>
<protein>
    <recommendedName>
        <fullName evidence="3">DUF1874 domain-containing protein</fullName>
    </recommendedName>
</protein>
<sequence length="112" mass="12461">MSEGGKLPIALFNGTVATSNGTYHVEDITVEEAKQLIEKYGFLSAIGHEAVAEVMSYLFGVEIEMNRIQFQHQVGQKAIALKLTERPPEGSVLCREEMDKIGYSLKIMTRID</sequence>
<gene>
    <name evidence="1" type="ordered locus">Amet_1696</name>
</gene>
<dbReference type="HOGENOM" id="CLU_174571_0_0_9"/>
<evidence type="ECO:0008006" key="3">
    <source>
        <dbReference type="Google" id="ProtNLM"/>
    </source>
</evidence>
<organism evidence="1 2">
    <name type="scientific">Alkaliphilus metalliredigens (strain QYMF)</name>
    <dbReference type="NCBI Taxonomy" id="293826"/>
    <lineage>
        <taxon>Bacteria</taxon>
        <taxon>Bacillati</taxon>
        <taxon>Bacillota</taxon>
        <taxon>Clostridia</taxon>
        <taxon>Peptostreptococcales</taxon>
        <taxon>Natronincolaceae</taxon>
        <taxon>Alkaliphilus</taxon>
    </lineage>
</organism>
<dbReference type="AlphaFoldDB" id="A6TNV4"/>
<dbReference type="EMBL" id="CP000724">
    <property type="protein sequence ID" value="ABR47872.1"/>
    <property type="molecule type" value="Genomic_DNA"/>
</dbReference>
<dbReference type="InterPro" id="IPR037236">
    <property type="entry name" value="STIV_B116-like_sf"/>
</dbReference>
<dbReference type="KEGG" id="amt:Amet_1696"/>
<dbReference type="RefSeq" id="WP_012062910.1">
    <property type="nucleotide sequence ID" value="NC_009633.1"/>
</dbReference>
<keyword evidence="2" id="KW-1185">Reference proteome</keyword>
<dbReference type="Proteomes" id="UP000001572">
    <property type="component" value="Chromosome"/>
</dbReference>
<reference evidence="2" key="1">
    <citation type="journal article" date="2016" name="Genome Announc.">
        <title>Complete genome sequence of Alkaliphilus metalliredigens strain QYMF, an alkaliphilic and metal-reducing bacterium isolated from borax-contaminated leachate ponds.</title>
        <authorList>
            <person name="Hwang C."/>
            <person name="Copeland A."/>
            <person name="Lucas S."/>
            <person name="Lapidus A."/>
            <person name="Barry K."/>
            <person name="Detter J.C."/>
            <person name="Glavina Del Rio T."/>
            <person name="Hammon N."/>
            <person name="Israni S."/>
            <person name="Dalin E."/>
            <person name="Tice H."/>
            <person name="Pitluck S."/>
            <person name="Chertkov O."/>
            <person name="Brettin T."/>
            <person name="Bruce D."/>
            <person name="Han C."/>
            <person name="Schmutz J."/>
            <person name="Larimer F."/>
            <person name="Land M.L."/>
            <person name="Hauser L."/>
            <person name="Kyrpides N."/>
            <person name="Mikhailova N."/>
            <person name="Ye Q."/>
            <person name="Zhou J."/>
            <person name="Richardson P."/>
            <person name="Fields M.W."/>
        </authorList>
    </citation>
    <scope>NUCLEOTIDE SEQUENCE [LARGE SCALE GENOMIC DNA]</scope>
    <source>
        <strain evidence="2">QYMF</strain>
    </source>
</reference>
<dbReference type="OrthoDB" id="1909530at2"/>
<evidence type="ECO:0000313" key="2">
    <source>
        <dbReference type="Proteomes" id="UP000001572"/>
    </source>
</evidence>
<evidence type="ECO:0000313" key="1">
    <source>
        <dbReference type="EMBL" id="ABR47872.1"/>
    </source>
</evidence>
<dbReference type="STRING" id="293826.Amet_1696"/>
<dbReference type="InterPro" id="IPR015055">
    <property type="entry name" value="STIV_B116-like"/>
</dbReference>
<dbReference type="Gene3D" id="3.40.50.11170">
    <property type="entry name" value="Uncharacterised protein PF08960, DUF1874"/>
    <property type="match status" value="1"/>
</dbReference>
<accession>A6TNV4</accession>
<dbReference type="Pfam" id="PF08960">
    <property type="entry name" value="STIV_B116-like"/>
    <property type="match status" value="1"/>
</dbReference>
<name>A6TNV4_ALKMQ</name>
<proteinExistence type="predicted"/>